<dbReference type="PANTHER" id="PTHR43540:SF16">
    <property type="entry name" value="ISOCHORISMATASE-LIKE DOMAIN-CONTAINING PROTEIN"/>
    <property type="match status" value="1"/>
</dbReference>
<name>A0A6C2CCP5_9LACO</name>
<dbReference type="OrthoDB" id="9796485at2"/>
<evidence type="ECO:0000256" key="2">
    <source>
        <dbReference type="ARBA" id="ARBA00022801"/>
    </source>
</evidence>
<evidence type="ECO:0000259" key="3">
    <source>
        <dbReference type="Pfam" id="PF00857"/>
    </source>
</evidence>
<evidence type="ECO:0000313" key="5">
    <source>
        <dbReference type="Proteomes" id="UP000371977"/>
    </source>
</evidence>
<gene>
    <name evidence="4" type="ORF">ESZ50_00070</name>
</gene>
<dbReference type="PANTHER" id="PTHR43540">
    <property type="entry name" value="PEROXYUREIDOACRYLATE/UREIDOACRYLATE AMIDOHYDROLASE-RELATED"/>
    <property type="match status" value="1"/>
</dbReference>
<protein>
    <submittedName>
        <fullName evidence="4">Cysteine hydrolase</fullName>
    </submittedName>
</protein>
<keyword evidence="5" id="KW-1185">Reference proteome</keyword>
<dbReference type="EMBL" id="SDGZ01000003">
    <property type="protein sequence ID" value="TYC50965.1"/>
    <property type="molecule type" value="Genomic_DNA"/>
</dbReference>
<dbReference type="InterPro" id="IPR000868">
    <property type="entry name" value="Isochorismatase-like_dom"/>
</dbReference>
<dbReference type="Gene3D" id="3.40.50.850">
    <property type="entry name" value="Isochorismatase-like"/>
    <property type="match status" value="1"/>
</dbReference>
<keyword evidence="2 4" id="KW-0378">Hydrolase</keyword>
<dbReference type="InterPro" id="IPR050272">
    <property type="entry name" value="Isochorismatase-like_hydrls"/>
</dbReference>
<accession>A0A6C2CCP5</accession>
<feature type="domain" description="Isochorismatase-like" evidence="3">
    <location>
        <begin position="6"/>
        <end position="190"/>
    </location>
</feature>
<sequence length="206" mass="23151">MDNQRTAIVLTDPQVEFLKPTGRVFGLTEDILSKYHTIENMIDLVKAAKKQRYKIFVSPHYFYNHDSNWRFGAKGEMLMLDGGMFHRNDQYEPIVPGSGSDFIEEFKALIDDDVIITSPHKIFGPESNDLSLQLRKNGIDTVILGGMNANLCVESHLRALIEQGFHTYVVADSTGAPGQAAYDAALTNFGFLSEEVYTTKQIIEEL</sequence>
<comment type="similarity">
    <text evidence="1">Belongs to the isochorismatase family.</text>
</comment>
<dbReference type="Proteomes" id="UP000371977">
    <property type="component" value="Unassembled WGS sequence"/>
</dbReference>
<evidence type="ECO:0000313" key="4">
    <source>
        <dbReference type="EMBL" id="TYC50965.1"/>
    </source>
</evidence>
<dbReference type="GO" id="GO:0016787">
    <property type="term" value="F:hydrolase activity"/>
    <property type="evidence" value="ECO:0007669"/>
    <property type="project" value="UniProtKB-KW"/>
</dbReference>
<dbReference type="InterPro" id="IPR036380">
    <property type="entry name" value="Isochorismatase-like_sf"/>
</dbReference>
<dbReference type="CDD" id="cd00431">
    <property type="entry name" value="cysteine_hydrolases"/>
    <property type="match status" value="1"/>
</dbReference>
<reference evidence="4 5" key="1">
    <citation type="submission" date="2019-01" db="EMBL/GenBank/DDBJ databases">
        <title>Weissella sp. nov., a novel lactic acid bacterium isolated from animal feces.</title>
        <authorList>
            <person name="Wang L.-T."/>
        </authorList>
    </citation>
    <scope>NUCLEOTIDE SEQUENCE [LARGE SCALE GENOMIC DNA]</scope>
    <source>
        <strain evidence="4 5">8H-2</strain>
    </source>
</reference>
<dbReference type="AlphaFoldDB" id="A0A6C2CCP5"/>
<evidence type="ECO:0000256" key="1">
    <source>
        <dbReference type="ARBA" id="ARBA00006336"/>
    </source>
</evidence>
<dbReference type="Pfam" id="PF00857">
    <property type="entry name" value="Isochorismatase"/>
    <property type="match status" value="1"/>
</dbReference>
<dbReference type="RefSeq" id="WP_148621551.1">
    <property type="nucleotide sequence ID" value="NZ_SDGZ01000003.1"/>
</dbReference>
<comment type="caution">
    <text evidence="4">The sequence shown here is derived from an EMBL/GenBank/DDBJ whole genome shotgun (WGS) entry which is preliminary data.</text>
</comment>
<organism evidence="4 5">
    <name type="scientific">Weissella muntiaci</name>
    <dbReference type="NCBI Taxonomy" id="2508881"/>
    <lineage>
        <taxon>Bacteria</taxon>
        <taxon>Bacillati</taxon>
        <taxon>Bacillota</taxon>
        <taxon>Bacilli</taxon>
        <taxon>Lactobacillales</taxon>
        <taxon>Lactobacillaceae</taxon>
        <taxon>Weissella</taxon>
    </lineage>
</organism>
<dbReference type="SUPFAM" id="SSF52499">
    <property type="entry name" value="Isochorismatase-like hydrolases"/>
    <property type="match status" value="1"/>
</dbReference>
<proteinExistence type="inferred from homology"/>